<evidence type="ECO:0000256" key="4">
    <source>
        <dbReference type="RuleBase" id="RU003330"/>
    </source>
</evidence>
<protein>
    <recommendedName>
        <fullName evidence="7">Adenylate kinase</fullName>
    </recommendedName>
</protein>
<proteinExistence type="inferred from homology"/>
<evidence type="ECO:0000256" key="2">
    <source>
        <dbReference type="ARBA" id="ARBA00022741"/>
    </source>
</evidence>
<dbReference type="GO" id="GO:0006139">
    <property type="term" value="P:nucleobase-containing compound metabolic process"/>
    <property type="evidence" value="ECO:0007669"/>
    <property type="project" value="InterPro"/>
</dbReference>
<organism evidence="5 6">
    <name type="scientific">Rhipicephalus microplus</name>
    <name type="common">Cattle tick</name>
    <name type="synonym">Boophilus microplus</name>
    <dbReference type="NCBI Taxonomy" id="6941"/>
    <lineage>
        <taxon>Eukaryota</taxon>
        <taxon>Metazoa</taxon>
        <taxon>Ecdysozoa</taxon>
        <taxon>Arthropoda</taxon>
        <taxon>Chelicerata</taxon>
        <taxon>Arachnida</taxon>
        <taxon>Acari</taxon>
        <taxon>Parasitiformes</taxon>
        <taxon>Ixodida</taxon>
        <taxon>Ixodoidea</taxon>
        <taxon>Ixodidae</taxon>
        <taxon>Rhipicephalinae</taxon>
        <taxon>Rhipicephalus</taxon>
        <taxon>Boophilus</taxon>
    </lineage>
</organism>
<dbReference type="Gene3D" id="3.40.50.300">
    <property type="entry name" value="P-loop containing nucleotide triphosphate hydrolases"/>
    <property type="match status" value="1"/>
</dbReference>
<dbReference type="PROSITE" id="PS00113">
    <property type="entry name" value="ADENYLATE_KINASE"/>
    <property type="match status" value="1"/>
</dbReference>
<accession>A0A9J6EEF6</accession>
<comment type="similarity">
    <text evidence="4">Belongs to the adenylate kinase family.</text>
</comment>
<keyword evidence="6" id="KW-1185">Reference proteome</keyword>
<dbReference type="PANTHER" id="PTHR23359">
    <property type="entry name" value="NUCLEOTIDE KINASE"/>
    <property type="match status" value="1"/>
</dbReference>
<keyword evidence="2" id="KW-0547">Nucleotide-binding</keyword>
<dbReference type="Pfam" id="PF00406">
    <property type="entry name" value="ADK"/>
    <property type="match status" value="1"/>
</dbReference>
<dbReference type="VEuPathDB" id="VectorBase:LOC119161894"/>
<dbReference type="InterPro" id="IPR033690">
    <property type="entry name" value="Adenylat_kinase_CS"/>
</dbReference>
<dbReference type="InterPro" id="IPR000850">
    <property type="entry name" value="Adenylat/UMP-CMP_kin"/>
</dbReference>
<dbReference type="GO" id="GO:0019205">
    <property type="term" value="F:nucleobase-containing compound kinase activity"/>
    <property type="evidence" value="ECO:0007669"/>
    <property type="project" value="InterPro"/>
</dbReference>
<comment type="caution">
    <text evidence="5">The sequence shown here is derived from an EMBL/GenBank/DDBJ whole genome shotgun (WGS) entry which is preliminary data.</text>
</comment>
<evidence type="ECO:0000313" key="5">
    <source>
        <dbReference type="EMBL" id="KAH8032679.1"/>
    </source>
</evidence>
<evidence type="ECO:0008006" key="7">
    <source>
        <dbReference type="Google" id="ProtNLM"/>
    </source>
</evidence>
<gene>
    <name evidence="5" type="ORF">HPB51_000429</name>
</gene>
<evidence type="ECO:0000313" key="6">
    <source>
        <dbReference type="Proteomes" id="UP000821866"/>
    </source>
</evidence>
<dbReference type="InterPro" id="IPR027417">
    <property type="entry name" value="P-loop_NTPase"/>
</dbReference>
<keyword evidence="3 4" id="KW-0418">Kinase</keyword>
<keyword evidence="1 4" id="KW-0808">Transferase</keyword>
<dbReference type="HAMAP" id="MF_00235">
    <property type="entry name" value="Adenylate_kinase_Adk"/>
    <property type="match status" value="1"/>
</dbReference>
<dbReference type="EMBL" id="JABSTU010000004">
    <property type="protein sequence ID" value="KAH8032679.1"/>
    <property type="molecule type" value="Genomic_DNA"/>
</dbReference>
<dbReference type="AlphaFoldDB" id="A0A9J6EEF6"/>
<dbReference type="Proteomes" id="UP000821866">
    <property type="component" value="Chromosome 2"/>
</dbReference>
<dbReference type="SUPFAM" id="SSF52540">
    <property type="entry name" value="P-loop containing nucleoside triphosphate hydrolases"/>
    <property type="match status" value="1"/>
</dbReference>
<dbReference type="CDD" id="cd01428">
    <property type="entry name" value="ADK"/>
    <property type="match status" value="1"/>
</dbReference>
<name>A0A9J6EEF6_RHIMP</name>
<sequence length="200" mass="22606">MYEPFRCPDSRVDLASGKGTQCDKMVAKYDFTYISSGDLLRAEVASGSDQGKQINDIMKQGELEPLDMIIQLIKETIKKDLLTAKGFLLDGYPRNVEQGERFESDVCKCTNLIYFEVSDDTMKARLLKHGQTSGRVDDNEDTIVKCIKTFHDESEPVLQKYNSIVHKDKEDNFMTIMDRAVEVAEELVLQGAVQKPKQPG</sequence>
<evidence type="ECO:0000256" key="3">
    <source>
        <dbReference type="ARBA" id="ARBA00022777"/>
    </source>
</evidence>
<dbReference type="GO" id="GO:0005524">
    <property type="term" value="F:ATP binding"/>
    <property type="evidence" value="ECO:0007669"/>
    <property type="project" value="InterPro"/>
</dbReference>
<reference evidence="5" key="2">
    <citation type="submission" date="2021-09" db="EMBL/GenBank/DDBJ databases">
        <authorList>
            <person name="Jia N."/>
            <person name="Wang J."/>
            <person name="Shi W."/>
            <person name="Du L."/>
            <person name="Sun Y."/>
            <person name="Zhan W."/>
            <person name="Jiang J."/>
            <person name="Wang Q."/>
            <person name="Zhang B."/>
            <person name="Ji P."/>
            <person name="Sakyi L.B."/>
            <person name="Cui X."/>
            <person name="Yuan T."/>
            <person name="Jiang B."/>
            <person name="Yang W."/>
            <person name="Lam T.T.-Y."/>
            <person name="Chang Q."/>
            <person name="Ding S."/>
            <person name="Wang X."/>
            <person name="Zhu J."/>
            <person name="Ruan X."/>
            <person name="Zhao L."/>
            <person name="Wei J."/>
            <person name="Que T."/>
            <person name="Du C."/>
            <person name="Cheng J."/>
            <person name="Dai P."/>
            <person name="Han X."/>
            <person name="Huang E."/>
            <person name="Gao Y."/>
            <person name="Liu J."/>
            <person name="Shao H."/>
            <person name="Ye R."/>
            <person name="Li L."/>
            <person name="Wei W."/>
            <person name="Wang X."/>
            <person name="Wang C."/>
            <person name="Huo Q."/>
            <person name="Li W."/>
            <person name="Guo W."/>
            <person name="Chen H."/>
            <person name="Chen S."/>
            <person name="Zhou L."/>
            <person name="Zhou L."/>
            <person name="Ni X."/>
            <person name="Tian J."/>
            <person name="Zhou Y."/>
            <person name="Sheng Y."/>
            <person name="Liu T."/>
            <person name="Pan Y."/>
            <person name="Xia L."/>
            <person name="Li J."/>
            <person name="Zhao F."/>
            <person name="Cao W."/>
        </authorList>
    </citation>
    <scope>NUCLEOTIDE SEQUENCE</scope>
    <source>
        <strain evidence="5">Rmic-2018</strain>
        <tissue evidence="5">Larvae</tissue>
    </source>
</reference>
<dbReference type="PRINTS" id="PR00094">
    <property type="entry name" value="ADENYLTKNASE"/>
</dbReference>
<reference evidence="5" key="1">
    <citation type="journal article" date="2020" name="Cell">
        <title>Large-Scale Comparative Analyses of Tick Genomes Elucidate Their Genetic Diversity and Vector Capacities.</title>
        <authorList>
            <consortium name="Tick Genome and Microbiome Consortium (TIGMIC)"/>
            <person name="Jia N."/>
            <person name="Wang J."/>
            <person name="Shi W."/>
            <person name="Du L."/>
            <person name="Sun Y."/>
            <person name="Zhan W."/>
            <person name="Jiang J.F."/>
            <person name="Wang Q."/>
            <person name="Zhang B."/>
            <person name="Ji P."/>
            <person name="Bell-Sakyi L."/>
            <person name="Cui X.M."/>
            <person name="Yuan T.T."/>
            <person name="Jiang B.G."/>
            <person name="Yang W.F."/>
            <person name="Lam T.T."/>
            <person name="Chang Q.C."/>
            <person name="Ding S.J."/>
            <person name="Wang X.J."/>
            <person name="Zhu J.G."/>
            <person name="Ruan X.D."/>
            <person name="Zhao L."/>
            <person name="Wei J.T."/>
            <person name="Ye R.Z."/>
            <person name="Que T.C."/>
            <person name="Du C.H."/>
            <person name="Zhou Y.H."/>
            <person name="Cheng J.X."/>
            <person name="Dai P.F."/>
            <person name="Guo W.B."/>
            <person name="Han X.H."/>
            <person name="Huang E.J."/>
            <person name="Li L.F."/>
            <person name="Wei W."/>
            <person name="Gao Y.C."/>
            <person name="Liu J.Z."/>
            <person name="Shao H.Z."/>
            <person name="Wang X."/>
            <person name="Wang C.C."/>
            <person name="Yang T.C."/>
            <person name="Huo Q.B."/>
            <person name="Li W."/>
            <person name="Chen H.Y."/>
            <person name="Chen S.E."/>
            <person name="Zhou L.G."/>
            <person name="Ni X.B."/>
            <person name="Tian J.H."/>
            <person name="Sheng Y."/>
            <person name="Liu T."/>
            <person name="Pan Y.S."/>
            <person name="Xia L.Y."/>
            <person name="Li J."/>
            <person name="Zhao F."/>
            <person name="Cao W.C."/>
        </authorList>
    </citation>
    <scope>NUCLEOTIDE SEQUENCE</scope>
    <source>
        <strain evidence="5">Rmic-2018</strain>
    </source>
</reference>
<evidence type="ECO:0000256" key="1">
    <source>
        <dbReference type="ARBA" id="ARBA00022679"/>
    </source>
</evidence>